<sequence length="127" mass="13809">MRSRTGMLLMFVLCLGCNRAEEARRKATQHNLKQIELALKNYHETHESPDSELSHVIAAETEYYTTSPQQGRPPDGKFPAGTKVSIVEEAGSYVLVKSEDGVEAYVGAGAVKPQGNLGMPEIIDGSC</sequence>
<evidence type="ECO:0000313" key="2">
    <source>
        <dbReference type="EMBL" id="QDV23166.1"/>
    </source>
</evidence>
<dbReference type="EMBL" id="CP036298">
    <property type="protein sequence ID" value="QDV23166.1"/>
    <property type="molecule type" value="Genomic_DNA"/>
</dbReference>
<proteinExistence type="predicted"/>
<dbReference type="KEGG" id="ahel:Q31a_14630"/>
<dbReference type="Proteomes" id="UP000318017">
    <property type="component" value="Chromosome"/>
</dbReference>
<accession>A0A518G3J3</accession>
<dbReference type="OrthoDB" id="9764871at2"/>
<dbReference type="RefSeq" id="WP_145075794.1">
    <property type="nucleotide sequence ID" value="NZ_CP036298.1"/>
</dbReference>
<name>A0A518G3J3_9BACT</name>
<protein>
    <recommendedName>
        <fullName evidence="1">DUF1559 domain-containing protein</fullName>
    </recommendedName>
</protein>
<evidence type="ECO:0000313" key="3">
    <source>
        <dbReference type="Proteomes" id="UP000318017"/>
    </source>
</evidence>
<reference evidence="2 3" key="1">
    <citation type="submission" date="2019-02" db="EMBL/GenBank/DDBJ databases">
        <title>Deep-cultivation of Planctomycetes and their phenomic and genomic characterization uncovers novel biology.</title>
        <authorList>
            <person name="Wiegand S."/>
            <person name="Jogler M."/>
            <person name="Boedeker C."/>
            <person name="Pinto D."/>
            <person name="Vollmers J."/>
            <person name="Rivas-Marin E."/>
            <person name="Kohn T."/>
            <person name="Peeters S.H."/>
            <person name="Heuer A."/>
            <person name="Rast P."/>
            <person name="Oberbeckmann S."/>
            <person name="Bunk B."/>
            <person name="Jeske O."/>
            <person name="Meyerdierks A."/>
            <person name="Storesund J.E."/>
            <person name="Kallscheuer N."/>
            <person name="Luecker S."/>
            <person name="Lage O.M."/>
            <person name="Pohl T."/>
            <person name="Merkel B.J."/>
            <person name="Hornburger P."/>
            <person name="Mueller R.-W."/>
            <person name="Bruemmer F."/>
            <person name="Labrenz M."/>
            <person name="Spormann A.M."/>
            <person name="Op den Camp H."/>
            <person name="Overmann J."/>
            <person name="Amann R."/>
            <person name="Jetten M.S.M."/>
            <person name="Mascher T."/>
            <person name="Medema M.H."/>
            <person name="Devos D.P."/>
            <person name="Kaster A.-K."/>
            <person name="Ovreas L."/>
            <person name="Rohde M."/>
            <person name="Galperin M.Y."/>
            <person name="Jogler C."/>
        </authorList>
    </citation>
    <scope>NUCLEOTIDE SEQUENCE [LARGE SCALE GENOMIC DNA]</scope>
    <source>
        <strain evidence="2 3">Q31a</strain>
    </source>
</reference>
<evidence type="ECO:0000259" key="1">
    <source>
        <dbReference type="Pfam" id="PF07596"/>
    </source>
</evidence>
<feature type="domain" description="DUF1559" evidence="1">
    <location>
        <begin position="21"/>
        <end position="52"/>
    </location>
</feature>
<dbReference type="AlphaFoldDB" id="A0A518G3J3"/>
<keyword evidence="3" id="KW-1185">Reference proteome</keyword>
<organism evidence="2 3">
    <name type="scientific">Aureliella helgolandensis</name>
    <dbReference type="NCBI Taxonomy" id="2527968"/>
    <lineage>
        <taxon>Bacteria</taxon>
        <taxon>Pseudomonadati</taxon>
        <taxon>Planctomycetota</taxon>
        <taxon>Planctomycetia</taxon>
        <taxon>Pirellulales</taxon>
        <taxon>Pirellulaceae</taxon>
        <taxon>Aureliella</taxon>
    </lineage>
</organism>
<dbReference type="Pfam" id="PF07596">
    <property type="entry name" value="SBP_bac_10"/>
    <property type="match status" value="1"/>
</dbReference>
<dbReference type="InterPro" id="IPR011453">
    <property type="entry name" value="DUF1559"/>
</dbReference>
<gene>
    <name evidence="2" type="ORF">Q31a_14630</name>
</gene>